<accession>A0A0F9CWG3</accession>
<protein>
    <submittedName>
        <fullName evidence="1">Uncharacterized protein</fullName>
    </submittedName>
</protein>
<comment type="caution">
    <text evidence="1">The sequence shown here is derived from an EMBL/GenBank/DDBJ whole genome shotgun (WGS) entry which is preliminary data.</text>
</comment>
<proteinExistence type="predicted"/>
<gene>
    <name evidence="1" type="ORF">LCGC14_2352570</name>
</gene>
<name>A0A0F9CWG3_9ZZZZ</name>
<organism evidence="1">
    <name type="scientific">marine sediment metagenome</name>
    <dbReference type="NCBI Taxonomy" id="412755"/>
    <lineage>
        <taxon>unclassified sequences</taxon>
        <taxon>metagenomes</taxon>
        <taxon>ecological metagenomes</taxon>
    </lineage>
</organism>
<sequence>MTYEGKLNIDGERFSREKDWYVRGDDMEHTSCGNCEHDISGITFCPLHAAAPALLEALEWYARDYPGGERARAAIKAAKGD</sequence>
<evidence type="ECO:0000313" key="1">
    <source>
        <dbReference type="EMBL" id="KKL45746.1"/>
    </source>
</evidence>
<dbReference type="AlphaFoldDB" id="A0A0F9CWG3"/>
<reference evidence="1" key="1">
    <citation type="journal article" date="2015" name="Nature">
        <title>Complex archaea that bridge the gap between prokaryotes and eukaryotes.</title>
        <authorList>
            <person name="Spang A."/>
            <person name="Saw J.H."/>
            <person name="Jorgensen S.L."/>
            <person name="Zaremba-Niedzwiedzka K."/>
            <person name="Martijn J."/>
            <person name="Lind A.E."/>
            <person name="van Eijk R."/>
            <person name="Schleper C."/>
            <person name="Guy L."/>
            <person name="Ettema T.J."/>
        </authorList>
    </citation>
    <scope>NUCLEOTIDE SEQUENCE</scope>
</reference>
<dbReference type="EMBL" id="LAZR01034278">
    <property type="protein sequence ID" value="KKL45746.1"/>
    <property type="molecule type" value="Genomic_DNA"/>
</dbReference>